<dbReference type="RefSeq" id="WP_381508361.1">
    <property type="nucleotide sequence ID" value="NZ_JBHUOM010000048.1"/>
</dbReference>
<organism evidence="1 2">
    <name type="scientific">Spirosoma flavum</name>
    <dbReference type="NCBI Taxonomy" id="2048557"/>
    <lineage>
        <taxon>Bacteria</taxon>
        <taxon>Pseudomonadati</taxon>
        <taxon>Bacteroidota</taxon>
        <taxon>Cytophagia</taxon>
        <taxon>Cytophagales</taxon>
        <taxon>Cytophagaceae</taxon>
        <taxon>Spirosoma</taxon>
    </lineage>
</organism>
<evidence type="ECO:0000313" key="2">
    <source>
        <dbReference type="Proteomes" id="UP001597512"/>
    </source>
</evidence>
<keyword evidence="2" id="KW-1185">Reference proteome</keyword>
<accession>A0ABW6AV21</accession>
<gene>
    <name evidence="1" type="ORF">ACFS25_29205</name>
</gene>
<proteinExistence type="predicted"/>
<comment type="caution">
    <text evidence="1">The sequence shown here is derived from an EMBL/GenBank/DDBJ whole genome shotgun (WGS) entry which is preliminary data.</text>
</comment>
<protein>
    <submittedName>
        <fullName evidence="1">Uncharacterized protein</fullName>
    </submittedName>
</protein>
<name>A0ABW6AV21_9BACT</name>
<evidence type="ECO:0000313" key="1">
    <source>
        <dbReference type="EMBL" id="MFD2937879.1"/>
    </source>
</evidence>
<dbReference type="EMBL" id="JBHUOM010000048">
    <property type="protein sequence ID" value="MFD2937879.1"/>
    <property type="molecule type" value="Genomic_DNA"/>
</dbReference>
<dbReference type="Proteomes" id="UP001597512">
    <property type="component" value="Unassembled WGS sequence"/>
</dbReference>
<sequence>MILFFTISYRQKGIKTFSIRPFSLETGLDYINYMTGQPDDQLISVYMVDNEVVSSIPVAAFDGEAFSKGIQELEQVWKALLPKPVSGKRRVRKAGPKSSSLAGLGPAQEPVDQLVEQIHASETQMVQQTLSLSQLSEFHQWALIESLPSRSQLLESYQNQIVLLKEQMSQSTTYHAQLTGRLDELLGKEIRRK</sequence>
<reference evidence="2" key="1">
    <citation type="journal article" date="2019" name="Int. J. Syst. Evol. Microbiol.">
        <title>The Global Catalogue of Microorganisms (GCM) 10K type strain sequencing project: providing services to taxonomists for standard genome sequencing and annotation.</title>
        <authorList>
            <consortium name="The Broad Institute Genomics Platform"/>
            <consortium name="The Broad Institute Genome Sequencing Center for Infectious Disease"/>
            <person name="Wu L."/>
            <person name="Ma J."/>
        </authorList>
    </citation>
    <scope>NUCLEOTIDE SEQUENCE [LARGE SCALE GENOMIC DNA]</scope>
    <source>
        <strain evidence="2">KCTC 52490</strain>
    </source>
</reference>